<reference evidence="1" key="1">
    <citation type="submission" date="2021-06" db="EMBL/GenBank/DDBJ databases">
        <authorList>
            <person name="Kallberg Y."/>
            <person name="Tangrot J."/>
            <person name="Rosling A."/>
        </authorList>
    </citation>
    <scope>NUCLEOTIDE SEQUENCE</scope>
    <source>
        <strain evidence="1">87-6 pot B 2015</strain>
    </source>
</reference>
<evidence type="ECO:0000313" key="2">
    <source>
        <dbReference type="Proteomes" id="UP000789375"/>
    </source>
</evidence>
<dbReference type="AlphaFoldDB" id="A0A9N9NFU5"/>
<feature type="non-terminal residue" evidence="1">
    <location>
        <position position="1"/>
    </location>
</feature>
<protein>
    <submittedName>
        <fullName evidence="1">14378_t:CDS:1</fullName>
    </submittedName>
</protein>
<accession>A0A9N9NFU5</accession>
<dbReference type="Proteomes" id="UP000789375">
    <property type="component" value="Unassembled WGS sequence"/>
</dbReference>
<keyword evidence="2" id="KW-1185">Reference proteome</keyword>
<proteinExistence type="predicted"/>
<organism evidence="1 2">
    <name type="scientific">Funneliformis mosseae</name>
    <name type="common">Endomycorrhizal fungus</name>
    <name type="synonym">Glomus mosseae</name>
    <dbReference type="NCBI Taxonomy" id="27381"/>
    <lineage>
        <taxon>Eukaryota</taxon>
        <taxon>Fungi</taxon>
        <taxon>Fungi incertae sedis</taxon>
        <taxon>Mucoromycota</taxon>
        <taxon>Glomeromycotina</taxon>
        <taxon>Glomeromycetes</taxon>
        <taxon>Glomerales</taxon>
        <taxon>Glomeraceae</taxon>
        <taxon>Funneliformis</taxon>
    </lineage>
</organism>
<dbReference type="EMBL" id="CAJVPP010015738">
    <property type="protein sequence ID" value="CAG8727712.1"/>
    <property type="molecule type" value="Genomic_DNA"/>
</dbReference>
<sequence length="47" mass="5404">LNLEQRLVLSHLKIPEPTFKFCRGLQQLVAPRITLIITEIPAKNSYT</sequence>
<evidence type="ECO:0000313" key="1">
    <source>
        <dbReference type="EMBL" id="CAG8727712.1"/>
    </source>
</evidence>
<gene>
    <name evidence="1" type="ORF">FMOSSE_LOCUS15462</name>
</gene>
<comment type="caution">
    <text evidence="1">The sequence shown here is derived from an EMBL/GenBank/DDBJ whole genome shotgun (WGS) entry which is preliminary data.</text>
</comment>
<name>A0A9N9NFU5_FUNMO</name>